<dbReference type="Proteomes" id="UP001141806">
    <property type="component" value="Unassembled WGS sequence"/>
</dbReference>
<evidence type="ECO:0000313" key="5">
    <source>
        <dbReference type="EMBL" id="KAJ4973172.1"/>
    </source>
</evidence>
<protein>
    <recommendedName>
        <fullName evidence="4">DEUBAD domain-containing protein</fullName>
    </recommendedName>
</protein>
<gene>
    <name evidence="5" type="ORF">NE237_006346</name>
</gene>
<dbReference type="GO" id="GO:0031011">
    <property type="term" value="C:Ino80 complex"/>
    <property type="evidence" value="ECO:0007669"/>
    <property type="project" value="InterPro"/>
</dbReference>
<dbReference type="PANTHER" id="PTHR13052:SF2">
    <property type="entry name" value="NUCLEAR FACTOR KAPPA-B-BINDING PROTEIN"/>
    <property type="match status" value="1"/>
</dbReference>
<dbReference type="EMBL" id="JAMYWD010000004">
    <property type="protein sequence ID" value="KAJ4973172.1"/>
    <property type="molecule type" value="Genomic_DNA"/>
</dbReference>
<dbReference type="OrthoDB" id="70874at2759"/>
<organism evidence="5 6">
    <name type="scientific">Protea cynaroides</name>
    <dbReference type="NCBI Taxonomy" id="273540"/>
    <lineage>
        <taxon>Eukaryota</taxon>
        <taxon>Viridiplantae</taxon>
        <taxon>Streptophyta</taxon>
        <taxon>Embryophyta</taxon>
        <taxon>Tracheophyta</taxon>
        <taxon>Spermatophyta</taxon>
        <taxon>Magnoliopsida</taxon>
        <taxon>Proteales</taxon>
        <taxon>Proteaceae</taxon>
        <taxon>Protea</taxon>
    </lineage>
</organism>
<evidence type="ECO:0000256" key="2">
    <source>
        <dbReference type="ARBA" id="ARBA00023242"/>
    </source>
</evidence>
<keyword evidence="2" id="KW-0539">Nucleus</keyword>
<proteinExistence type="predicted"/>
<dbReference type="PANTHER" id="PTHR13052">
    <property type="entry name" value="NFRKB-RELATED"/>
    <property type="match status" value="1"/>
</dbReference>
<name>A0A9Q0KMC9_9MAGN</name>
<evidence type="ECO:0000313" key="6">
    <source>
        <dbReference type="Proteomes" id="UP001141806"/>
    </source>
</evidence>
<dbReference type="AlphaFoldDB" id="A0A9Q0KMC9"/>
<dbReference type="InterPro" id="IPR024867">
    <property type="entry name" value="NFRKB"/>
</dbReference>
<comment type="caution">
    <text evidence="5">The sequence shown here is derived from an EMBL/GenBank/DDBJ whole genome shotgun (WGS) entry which is preliminary data.</text>
</comment>
<dbReference type="InterPro" id="IPR044867">
    <property type="entry name" value="DEUBAD_dom"/>
</dbReference>
<evidence type="ECO:0000256" key="3">
    <source>
        <dbReference type="SAM" id="MobiDB-lite"/>
    </source>
</evidence>
<reference evidence="5" key="1">
    <citation type="journal article" date="2023" name="Plant J.">
        <title>The genome of the king protea, Protea cynaroides.</title>
        <authorList>
            <person name="Chang J."/>
            <person name="Duong T.A."/>
            <person name="Schoeman C."/>
            <person name="Ma X."/>
            <person name="Roodt D."/>
            <person name="Barker N."/>
            <person name="Li Z."/>
            <person name="Van de Peer Y."/>
            <person name="Mizrachi E."/>
        </authorList>
    </citation>
    <scope>NUCLEOTIDE SEQUENCE</scope>
    <source>
        <tissue evidence="5">Young leaves</tissue>
    </source>
</reference>
<feature type="compositionally biased region" description="Basic and acidic residues" evidence="3">
    <location>
        <begin position="361"/>
        <end position="382"/>
    </location>
</feature>
<keyword evidence="6" id="KW-1185">Reference proteome</keyword>
<evidence type="ECO:0000259" key="4">
    <source>
        <dbReference type="PROSITE" id="PS51916"/>
    </source>
</evidence>
<sequence>MAAGRQKRRLNAASVVSSCLQEQYRARKRKNLKPTQNVLKINSHIDLKWDENQVKPIARREQIGIAWRDLDPFIESAPHRYTPIADVLSLPREIFELKNLTRVLSYEVWETHLSESERDFLTQFLPQGTDRKQVLHNLLMGENFHFGNSFLKWGASVCSGNLHPDSVLHQEHCFKVNKRAYYLELQKYNDDILENLLKLKERWASCEDPENYFVQKTWRKGFVRGTHGNSLADTEKPKAIAISENEEKPQKLGNYMSYFMISRKQHQLVKRMKQSGDGIQSKSLNHVLGDIKSFHVRPYESFEEEEKKKLHDYWLLLANRDLPVAFLEWKERQLKKQQWRCSLEQEMVEKKKHLMEEEEERNYYDSMVDKQRGNEETEKEPSMEVQCSEDDDVSAPQSTHYLPVEQIPSLNGNELDPVETHSEESSEKILKPDVALPNLSEFLGNMNTIGDAILPEVEVSSAKDVWPVVGPLDLHCHSNSVSNEYPSASELSLRQPKPIEERETGLIDLKLDMTEQDAEEASQCGPFNFVGPGLHMSNGGSFINSYTNQDCNELLQPIFKGQGFLPSYSHEHRQQMLQFLATNDGALETNHFPRHFLEQQLLLEQREMREKELYMRQLNQKSMYSCGNSYPLPSQELFSPVRVQDWAIDSACISTPVQSHLAGEGLLGQNWFQDEHRTSGGWSGMDVSSSPGWGLGNGTSADESLFSVLSQCNKLQSFSYGQKSLTEQYTPGRDFMGGGIMGSSDVFPQTAHQLNYMSNEATATATAALKVNNMLWMNTQG</sequence>
<evidence type="ECO:0000256" key="1">
    <source>
        <dbReference type="ARBA" id="ARBA00004123"/>
    </source>
</evidence>
<comment type="subcellular location">
    <subcellularLocation>
        <location evidence="1">Nucleus</location>
    </subcellularLocation>
</comment>
<dbReference type="CDD" id="cd21865">
    <property type="entry name" value="DEUBAD_NFRKB"/>
    <property type="match status" value="1"/>
</dbReference>
<accession>A0A9Q0KMC9</accession>
<dbReference type="PROSITE" id="PS51916">
    <property type="entry name" value="DEUBAD"/>
    <property type="match status" value="1"/>
</dbReference>
<feature type="domain" description="DEUBAD" evidence="4">
    <location>
        <begin position="91"/>
        <end position="202"/>
    </location>
</feature>
<feature type="region of interest" description="Disordered" evidence="3">
    <location>
        <begin position="355"/>
        <end position="396"/>
    </location>
</feature>